<evidence type="ECO:0000313" key="4">
    <source>
        <dbReference type="RefSeq" id="XP_019643130.1"/>
    </source>
</evidence>
<dbReference type="InterPro" id="IPR013087">
    <property type="entry name" value="Znf_C2H2_type"/>
</dbReference>
<dbReference type="GO" id="GO:0016020">
    <property type="term" value="C:membrane"/>
    <property type="evidence" value="ECO:0007669"/>
    <property type="project" value="TreeGrafter"/>
</dbReference>
<keyword evidence="3" id="KW-1185">Reference proteome</keyword>
<dbReference type="AlphaFoldDB" id="A0A6P4ZPM2"/>
<dbReference type="GO" id="GO:0003725">
    <property type="term" value="F:double-stranded RNA binding"/>
    <property type="evidence" value="ECO:0007669"/>
    <property type="project" value="TreeGrafter"/>
</dbReference>
<dbReference type="GO" id="GO:0001730">
    <property type="term" value="F:2'-5'-oligoadenylate synthetase activity"/>
    <property type="evidence" value="ECO:0007669"/>
    <property type="project" value="TreeGrafter"/>
</dbReference>
<dbReference type="SUPFAM" id="SSF81301">
    <property type="entry name" value="Nucleotidyltransferase"/>
    <property type="match status" value="1"/>
</dbReference>
<dbReference type="OrthoDB" id="415134at2759"/>
<dbReference type="KEGG" id="bbel:109484315"/>
<dbReference type="SUPFAM" id="SSF81631">
    <property type="entry name" value="PAP/OAS1 substrate-binding domain"/>
    <property type="match status" value="2"/>
</dbReference>
<dbReference type="GO" id="GO:0005829">
    <property type="term" value="C:cytosol"/>
    <property type="evidence" value="ECO:0007669"/>
    <property type="project" value="TreeGrafter"/>
</dbReference>
<dbReference type="PANTHER" id="PTHR11258:SF11">
    <property type="entry name" value="C2H2-TYPE DOMAIN-CONTAINING PROTEIN"/>
    <property type="match status" value="1"/>
</dbReference>
<dbReference type="PROSITE" id="PS00028">
    <property type="entry name" value="ZINC_FINGER_C2H2_1"/>
    <property type="match status" value="1"/>
</dbReference>
<protein>
    <submittedName>
        <fullName evidence="4">2'-5'-oligoadenylate synthase 2-like</fullName>
    </submittedName>
</protein>
<dbReference type="Gene3D" id="1.10.1410.20">
    <property type="entry name" value="2'-5'-oligoadenylate synthetase 1, domain 2"/>
    <property type="match status" value="2"/>
</dbReference>
<dbReference type="PROSITE" id="PS50152">
    <property type="entry name" value="25A_SYNTH_3"/>
    <property type="match status" value="1"/>
</dbReference>
<evidence type="ECO:0000256" key="1">
    <source>
        <dbReference type="ARBA" id="ARBA00009526"/>
    </source>
</evidence>
<dbReference type="InterPro" id="IPR043519">
    <property type="entry name" value="NT_sf"/>
</dbReference>
<name>A0A6P4ZPM2_BRABE</name>
<gene>
    <name evidence="4" type="primary">LOC109484315</name>
</gene>
<dbReference type="RefSeq" id="XP_019643130.1">
    <property type="nucleotide sequence ID" value="XM_019787571.1"/>
</dbReference>
<organism evidence="3 4">
    <name type="scientific">Branchiostoma belcheri</name>
    <name type="common">Amphioxus</name>
    <dbReference type="NCBI Taxonomy" id="7741"/>
    <lineage>
        <taxon>Eukaryota</taxon>
        <taxon>Metazoa</taxon>
        <taxon>Chordata</taxon>
        <taxon>Cephalochordata</taxon>
        <taxon>Leptocardii</taxon>
        <taxon>Amphioxiformes</taxon>
        <taxon>Branchiostomatidae</taxon>
        <taxon>Branchiostoma</taxon>
    </lineage>
</organism>
<evidence type="ECO:0000259" key="2">
    <source>
        <dbReference type="PROSITE" id="PS00028"/>
    </source>
</evidence>
<comment type="similarity">
    <text evidence="1">Belongs to the 2-5A synthase family.</text>
</comment>
<proteinExistence type="inferred from homology"/>
<dbReference type="PANTHER" id="PTHR11258">
    <property type="entry name" value="2-5 OLIGOADENYLATE SYNTHETASE"/>
    <property type="match status" value="1"/>
</dbReference>
<dbReference type="Proteomes" id="UP000515135">
    <property type="component" value="Unplaced"/>
</dbReference>
<dbReference type="InterPro" id="IPR018952">
    <property type="entry name" value="2-5-oligoAdlate_synth_1_dom2/C"/>
</dbReference>
<dbReference type="GeneID" id="109484315"/>
<dbReference type="Gene3D" id="3.30.460.10">
    <property type="entry name" value="Beta Polymerase, domain 2"/>
    <property type="match status" value="1"/>
</dbReference>
<dbReference type="Pfam" id="PF10421">
    <property type="entry name" value="OAS1_C"/>
    <property type="match status" value="2"/>
</dbReference>
<dbReference type="SMART" id="SM00355">
    <property type="entry name" value="ZnF_C2H2"/>
    <property type="match status" value="2"/>
</dbReference>
<feature type="domain" description="C2H2-type" evidence="2">
    <location>
        <begin position="366"/>
        <end position="387"/>
    </location>
</feature>
<reference evidence="4" key="1">
    <citation type="submission" date="2025-08" db="UniProtKB">
        <authorList>
            <consortium name="RefSeq"/>
        </authorList>
    </citation>
    <scope>IDENTIFICATION</scope>
    <source>
        <tissue evidence="4">Gonad</tissue>
    </source>
</reference>
<sequence length="710" mass="79471">MSAGWRAGQTSSTAYFALTQLNGVHNHRVERVHVSLPESRPFLGGPVISESCLRMTGYTCCYCHHESLTLGQALEHHGTHAPPDPDKPSSYSRCFICLGRIQYSIAYDLAVVGRTGHAVKLRVQSKKADREPHYVDLLLASDLMGPVPTDTKKKEVYGKMGSMNKHARENCSAALVELQRDFVKKQPAAVKDLIRLVKMWKKSRAPWSKLKSYSLELLCIHVGLFPGNVASAFQSVLRKLTDHKNINACWSYNYPISVVPKKLVKKRPLILDPANPYNNVVKCCKLGHWRRVANAAKKTLKKTFFTPTVTLSGPTPVTTTVARLMLRKLKRFIEGVSCIKGALNCRLHISTGKMGKKKNRDGPHKCGICSDGFSTERGVQDHRRDKHGSSGGGYYYAASSPVTIPANMNTFLDRYRPSDVHEYISQHLQTDESYRKECSDVVDRVATFFMGRPDFTLNRFIKGGSLGKGTAIKSKSDIDCVMFTSDLPSIDSDDYEDDLDTLLEWMEDQLESSSIPVEISGRTGFAVKLRVKTRKAGHASHDVDLLLAPDLLGEYTTPNGVYAMMGRLRSSERQYCSAALVELQRDFVKNQDPQVKNLIRLVKMWKASCVTESSLTSYPLELLCIHTWPSYGTVAAAFKAVLQKLSNFGSICAYWTENYSYSRAQPMLGKRPLILDPANPYNNVADRCRDWPAVAQAAQETLRKPFFSLY</sequence>
<accession>A0A6P4ZPM2</accession>
<evidence type="ECO:0000313" key="3">
    <source>
        <dbReference type="Proteomes" id="UP000515135"/>
    </source>
</evidence>
<dbReference type="GO" id="GO:0005654">
    <property type="term" value="C:nucleoplasm"/>
    <property type="evidence" value="ECO:0007669"/>
    <property type="project" value="TreeGrafter"/>
</dbReference>
<dbReference type="FunFam" id="3.30.460.10:FF:000080">
    <property type="entry name" value="Predicted protein"/>
    <property type="match status" value="1"/>
</dbReference>